<dbReference type="EMBL" id="VSSQ01024328">
    <property type="protein sequence ID" value="MPM71780.1"/>
    <property type="molecule type" value="Genomic_DNA"/>
</dbReference>
<name>A0A645C1Z1_9ZZZZ</name>
<evidence type="ECO:0000313" key="1">
    <source>
        <dbReference type="EMBL" id="MPM71780.1"/>
    </source>
</evidence>
<organism evidence="1">
    <name type="scientific">bioreactor metagenome</name>
    <dbReference type="NCBI Taxonomy" id="1076179"/>
    <lineage>
        <taxon>unclassified sequences</taxon>
        <taxon>metagenomes</taxon>
        <taxon>ecological metagenomes</taxon>
    </lineage>
</organism>
<sequence>MIFLAGYIAGAGRAAFADMIHQAGAFAPRNHARNILFALTNGVLFSHQRQTIPQEQAGEEGAEIFRAILFDAADDFQPWEILPKIDANIGEMFVILEENVVFRFEFLD</sequence>
<comment type="caution">
    <text evidence="1">The sequence shown here is derived from an EMBL/GenBank/DDBJ whole genome shotgun (WGS) entry which is preliminary data.</text>
</comment>
<protein>
    <submittedName>
        <fullName evidence="1">Uncharacterized protein</fullName>
    </submittedName>
</protein>
<gene>
    <name evidence="1" type="ORF">SDC9_118751</name>
</gene>
<dbReference type="AlphaFoldDB" id="A0A645C1Z1"/>
<proteinExistence type="predicted"/>
<accession>A0A645C1Z1</accession>
<reference evidence="1" key="1">
    <citation type="submission" date="2019-08" db="EMBL/GenBank/DDBJ databases">
        <authorList>
            <person name="Kucharzyk K."/>
            <person name="Murdoch R.W."/>
            <person name="Higgins S."/>
            <person name="Loffler F."/>
        </authorList>
    </citation>
    <scope>NUCLEOTIDE SEQUENCE</scope>
</reference>